<dbReference type="OrthoDB" id="7827685at2759"/>
<evidence type="ECO:0000313" key="8">
    <source>
        <dbReference type="Proteomes" id="UP000241394"/>
    </source>
</evidence>
<evidence type="ECO:0000259" key="5">
    <source>
        <dbReference type="Pfam" id="PF01466"/>
    </source>
</evidence>
<dbReference type="GO" id="GO:0016567">
    <property type="term" value="P:protein ubiquitination"/>
    <property type="evidence" value="ECO:0007669"/>
    <property type="project" value="UniProtKB-UniRule"/>
</dbReference>
<dbReference type="InParanoid" id="A0A2R6PYT0"/>
<dbReference type="SMART" id="SM00512">
    <property type="entry name" value="Skp1"/>
    <property type="match status" value="1"/>
</dbReference>
<sequence length="166" mass="18211">MASAPENEKNASAPEKKTLTLKSMINNEEFVVDEHVALQSVTIKNMVDSECAGEVIPVPTISGEILALVIEYCKNHANPSASEDDLKKADAGIVDKDIYTLIDLVLAANFLDIKGLLEVTSQKIADSIKDLPHQDVREIFGVENDYTPEEEAAVRAEHDWAFEGFP</sequence>
<dbReference type="PIRSF" id="PIRSF028729">
    <property type="entry name" value="E3_ubiquit_lig_SCF_Skp"/>
    <property type="match status" value="1"/>
</dbReference>
<dbReference type="PANTHER" id="PTHR11165">
    <property type="entry name" value="SKP1"/>
    <property type="match status" value="1"/>
</dbReference>
<dbReference type="InterPro" id="IPR016073">
    <property type="entry name" value="Skp1_comp_POZ"/>
</dbReference>
<dbReference type="Gramene" id="PSR98887">
    <property type="protein sequence ID" value="PSR98887"/>
    <property type="gene ID" value="CEY00_Acc25414"/>
</dbReference>
<feature type="domain" description="SKP1 component POZ" evidence="6">
    <location>
        <begin position="26"/>
        <end position="77"/>
    </location>
</feature>
<dbReference type="UniPathway" id="UPA00143"/>
<evidence type="ECO:0000259" key="6">
    <source>
        <dbReference type="Pfam" id="PF03931"/>
    </source>
</evidence>
<dbReference type="GO" id="GO:0006511">
    <property type="term" value="P:ubiquitin-dependent protein catabolic process"/>
    <property type="evidence" value="ECO:0007669"/>
    <property type="project" value="InterPro"/>
</dbReference>
<evidence type="ECO:0000313" key="7">
    <source>
        <dbReference type="EMBL" id="PSR98887.1"/>
    </source>
</evidence>
<protein>
    <recommendedName>
        <fullName evidence="4">SKP1-like protein</fullName>
    </recommendedName>
</protein>
<dbReference type="EMBL" id="NKQK01000022">
    <property type="protein sequence ID" value="PSR98887.1"/>
    <property type="molecule type" value="Genomic_DNA"/>
</dbReference>
<dbReference type="SUPFAM" id="SSF81382">
    <property type="entry name" value="Skp1 dimerisation domain-like"/>
    <property type="match status" value="1"/>
</dbReference>
<reference evidence="7 8" key="1">
    <citation type="submission" date="2017-07" db="EMBL/GenBank/DDBJ databases">
        <title>An improved, manually edited Actinidia chinensis var. chinensis (kiwifruit) genome highlights the challenges associated with draft genomes and gene prediction in plants.</title>
        <authorList>
            <person name="Pilkington S."/>
            <person name="Crowhurst R."/>
            <person name="Hilario E."/>
            <person name="Nardozza S."/>
            <person name="Fraser L."/>
            <person name="Peng Y."/>
            <person name="Gunaseelan K."/>
            <person name="Simpson R."/>
            <person name="Tahir J."/>
            <person name="Deroles S."/>
            <person name="Templeton K."/>
            <person name="Luo Z."/>
            <person name="Davy M."/>
            <person name="Cheng C."/>
            <person name="Mcneilage M."/>
            <person name="Scaglione D."/>
            <person name="Liu Y."/>
            <person name="Zhang Q."/>
            <person name="Datson P."/>
            <person name="De Silva N."/>
            <person name="Gardiner S."/>
            <person name="Bassett H."/>
            <person name="Chagne D."/>
            <person name="Mccallum J."/>
            <person name="Dzierzon H."/>
            <person name="Deng C."/>
            <person name="Wang Y.-Y."/>
            <person name="Barron N."/>
            <person name="Manako K."/>
            <person name="Bowen J."/>
            <person name="Foster T."/>
            <person name="Erridge Z."/>
            <person name="Tiffin H."/>
            <person name="Waite C."/>
            <person name="Davies K."/>
            <person name="Grierson E."/>
            <person name="Laing W."/>
            <person name="Kirk R."/>
            <person name="Chen X."/>
            <person name="Wood M."/>
            <person name="Montefiori M."/>
            <person name="Brummell D."/>
            <person name="Schwinn K."/>
            <person name="Catanach A."/>
            <person name="Fullerton C."/>
            <person name="Li D."/>
            <person name="Meiyalaghan S."/>
            <person name="Nieuwenhuizen N."/>
            <person name="Read N."/>
            <person name="Prakash R."/>
            <person name="Hunter D."/>
            <person name="Zhang H."/>
            <person name="Mckenzie M."/>
            <person name="Knabel M."/>
            <person name="Harris A."/>
            <person name="Allan A."/>
            <person name="Chen A."/>
            <person name="Janssen B."/>
            <person name="Plunkett B."/>
            <person name="Dwamena C."/>
            <person name="Voogd C."/>
            <person name="Leif D."/>
            <person name="Lafferty D."/>
            <person name="Souleyre E."/>
            <person name="Varkonyi-Gasic E."/>
            <person name="Gambi F."/>
            <person name="Hanley J."/>
            <person name="Yao J.-L."/>
            <person name="Cheung J."/>
            <person name="David K."/>
            <person name="Warren B."/>
            <person name="Marsh K."/>
            <person name="Snowden K."/>
            <person name="Lin-Wang K."/>
            <person name="Brian L."/>
            <person name="Martinez-Sanchez M."/>
            <person name="Wang M."/>
            <person name="Ileperuma N."/>
            <person name="Macnee N."/>
            <person name="Campin R."/>
            <person name="Mcatee P."/>
            <person name="Drummond R."/>
            <person name="Espley R."/>
            <person name="Ireland H."/>
            <person name="Wu R."/>
            <person name="Atkinson R."/>
            <person name="Karunairetnam S."/>
            <person name="Bulley S."/>
            <person name="Chunkath S."/>
            <person name="Hanley Z."/>
            <person name="Storey R."/>
            <person name="Thrimawithana A."/>
            <person name="Thomson S."/>
            <person name="David C."/>
            <person name="Testolin R."/>
        </authorList>
    </citation>
    <scope>NUCLEOTIDE SEQUENCE [LARGE SCALE GENOMIC DNA]</scope>
    <source>
        <strain evidence="8">cv. Red5</strain>
        <tissue evidence="7">Young leaf</tissue>
    </source>
</reference>
<dbReference type="SUPFAM" id="SSF54695">
    <property type="entry name" value="POZ domain"/>
    <property type="match status" value="1"/>
</dbReference>
<evidence type="ECO:0000256" key="3">
    <source>
        <dbReference type="ARBA" id="ARBA00022786"/>
    </source>
</evidence>
<comment type="caution">
    <text evidence="7">The sequence shown here is derived from an EMBL/GenBank/DDBJ whole genome shotgun (WGS) entry which is preliminary data.</text>
</comment>
<comment type="subunit">
    <text evidence="4">Part of a SCF (SKP1-cullin-F-box) protein ligase complex.</text>
</comment>
<name>A0A2R6PYT0_ACTCC</name>
<dbReference type="InterPro" id="IPR001232">
    <property type="entry name" value="SKP1-like"/>
</dbReference>
<proteinExistence type="inferred from homology"/>
<dbReference type="Pfam" id="PF01466">
    <property type="entry name" value="Skp1"/>
    <property type="match status" value="1"/>
</dbReference>
<feature type="domain" description="SKP1 component dimerisation" evidence="5">
    <location>
        <begin position="114"/>
        <end position="161"/>
    </location>
</feature>
<keyword evidence="8" id="KW-1185">Reference proteome</keyword>
<evidence type="ECO:0000256" key="2">
    <source>
        <dbReference type="ARBA" id="ARBA00009993"/>
    </source>
</evidence>
<comment type="function">
    <text evidence="4">Involved in ubiquitination and subsequent proteasomal degradation of target proteins. Together with CUL1, RBX1 and a F-box protein, it forms a SCF E3 ubiquitin ligase complex. The functional specificity of this complex depends on the type of F-box protein. In the SCF complex, it serves as an adapter that links the F-box protein to CUL1.</text>
</comment>
<organism evidence="7 8">
    <name type="scientific">Actinidia chinensis var. chinensis</name>
    <name type="common">Chinese soft-hair kiwi</name>
    <dbReference type="NCBI Taxonomy" id="1590841"/>
    <lineage>
        <taxon>Eukaryota</taxon>
        <taxon>Viridiplantae</taxon>
        <taxon>Streptophyta</taxon>
        <taxon>Embryophyta</taxon>
        <taxon>Tracheophyta</taxon>
        <taxon>Spermatophyta</taxon>
        <taxon>Magnoliopsida</taxon>
        <taxon>eudicotyledons</taxon>
        <taxon>Gunneridae</taxon>
        <taxon>Pentapetalae</taxon>
        <taxon>asterids</taxon>
        <taxon>Ericales</taxon>
        <taxon>Actinidiaceae</taxon>
        <taxon>Actinidia</taxon>
    </lineage>
</organism>
<dbReference type="Gene3D" id="3.30.710.10">
    <property type="entry name" value="Potassium Channel Kv1.1, Chain A"/>
    <property type="match status" value="1"/>
</dbReference>
<dbReference type="OMA" id="CKNHANP"/>
<dbReference type="InterPro" id="IPR011333">
    <property type="entry name" value="SKP1/BTB/POZ_sf"/>
</dbReference>
<dbReference type="AlphaFoldDB" id="A0A2R6PYT0"/>
<dbReference type="GO" id="GO:0009867">
    <property type="term" value="P:jasmonic acid mediated signaling pathway"/>
    <property type="evidence" value="ECO:0007669"/>
    <property type="project" value="UniProtKB-ARBA"/>
</dbReference>
<dbReference type="InterPro" id="IPR016897">
    <property type="entry name" value="SKP1"/>
</dbReference>
<comment type="pathway">
    <text evidence="1 4">Protein modification; protein ubiquitination.</text>
</comment>
<reference evidence="8" key="2">
    <citation type="journal article" date="2018" name="BMC Genomics">
        <title>A manually annotated Actinidia chinensis var. chinensis (kiwifruit) genome highlights the challenges associated with draft genomes and gene prediction in plants.</title>
        <authorList>
            <person name="Pilkington S.M."/>
            <person name="Crowhurst R."/>
            <person name="Hilario E."/>
            <person name="Nardozza S."/>
            <person name="Fraser L."/>
            <person name="Peng Y."/>
            <person name="Gunaseelan K."/>
            <person name="Simpson R."/>
            <person name="Tahir J."/>
            <person name="Deroles S.C."/>
            <person name="Templeton K."/>
            <person name="Luo Z."/>
            <person name="Davy M."/>
            <person name="Cheng C."/>
            <person name="McNeilage M."/>
            <person name="Scaglione D."/>
            <person name="Liu Y."/>
            <person name="Zhang Q."/>
            <person name="Datson P."/>
            <person name="De Silva N."/>
            <person name="Gardiner S.E."/>
            <person name="Bassett H."/>
            <person name="Chagne D."/>
            <person name="McCallum J."/>
            <person name="Dzierzon H."/>
            <person name="Deng C."/>
            <person name="Wang Y.Y."/>
            <person name="Barron L."/>
            <person name="Manako K."/>
            <person name="Bowen J."/>
            <person name="Foster T.M."/>
            <person name="Erridge Z.A."/>
            <person name="Tiffin H."/>
            <person name="Waite C.N."/>
            <person name="Davies K.M."/>
            <person name="Grierson E.P."/>
            <person name="Laing W.A."/>
            <person name="Kirk R."/>
            <person name="Chen X."/>
            <person name="Wood M."/>
            <person name="Montefiori M."/>
            <person name="Brummell D.A."/>
            <person name="Schwinn K.E."/>
            <person name="Catanach A."/>
            <person name="Fullerton C."/>
            <person name="Li D."/>
            <person name="Meiyalaghan S."/>
            <person name="Nieuwenhuizen N."/>
            <person name="Read N."/>
            <person name="Prakash R."/>
            <person name="Hunter D."/>
            <person name="Zhang H."/>
            <person name="McKenzie M."/>
            <person name="Knabel M."/>
            <person name="Harris A."/>
            <person name="Allan A.C."/>
            <person name="Gleave A."/>
            <person name="Chen A."/>
            <person name="Janssen B.J."/>
            <person name="Plunkett B."/>
            <person name="Ampomah-Dwamena C."/>
            <person name="Voogd C."/>
            <person name="Leif D."/>
            <person name="Lafferty D."/>
            <person name="Souleyre E.J.F."/>
            <person name="Varkonyi-Gasic E."/>
            <person name="Gambi F."/>
            <person name="Hanley J."/>
            <person name="Yao J.L."/>
            <person name="Cheung J."/>
            <person name="David K.M."/>
            <person name="Warren B."/>
            <person name="Marsh K."/>
            <person name="Snowden K.C."/>
            <person name="Lin-Wang K."/>
            <person name="Brian L."/>
            <person name="Martinez-Sanchez M."/>
            <person name="Wang M."/>
            <person name="Ileperuma N."/>
            <person name="Macnee N."/>
            <person name="Campin R."/>
            <person name="McAtee P."/>
            <person name="Drummond R.S.M."/>
            <person name="Espley R.V."/>
            <person name="Ireland H.S."/>
            <person name="Wu R."/>
            <person name="Atkinson R.G."/>
            <person name="Karunairetnam S."/>
            <person name="Bulley S."/>
            <person name="Chunkath S."/>
            <person name="Hanley Z."/>
            <person name="Storey R."/>
            <person name="Thrimawithana A.H."/>
            <person name="Thomson S."/>
            <person name="David C."/>
            <person name="Testolin R."/>
            <person name="Huang H."/>
            <person name="Hellens R.P."/>
            <person name="Schaffer R.J."/>
        </authorList>
    </citation>
    <scope>NUCLEOTIDE SEQUENCE [LARGE SCALE GENOMIC DNA]</scope>
    <source>
        <strain evidence="8">cv. Red5</strain>
    </source>
</reference>
<dbReference type="InterPro" id="IPR016072">
    <property type="entry name" value="Skp1_comp_dimer"/>
</dbReference>
<dbReference type="STRING" id="1590841.A0A2R6PYT0"/>
<comment type="similarity">
    <text evidence="2 4">Belongs to the SKP1 family.</text>
</comment>
<dbReference type="Proteomes" id="UP000241394">
    <property type="component" value="Chromosome LG22"/>
</dbReference>
<accession>A0A2R6PYT0</accession>
<keyword evidence="3 4" id="KW-0833">Ubl conjugation pathway</keyword>
<dbReference type="Pfam" id="PF03931">
    <property type="entry name" value="Skp1_POZ"/>
    <property type="match status" value="1"/>
</dbReference>
<evidence type="ECO:0000256" key="1">
    <source>
        <dbReference type="ARBA" id="ARBA00004906"/>
    </source>
</evidence>
<evidence type="ECO:0000256" key="4">
    <source>
        <dbReference type="PIRNR" id="PIRNR028729"/>
    </source>
</evidence>
<gene>
    <name evidence="7" type="ORF">CEY00_Acc25414</name>
</gene>
<dbReference type="InterPro" id="IPR036296">
    <property type="entry name" value="SKP1-like_dim_sf"/>
</dbReference>